<feature type="transmembrane region" description="Helical" evidence="1">
    <location>
        <begin position="68"/>
        <end position="85"/>
    </location>
</feature>
<dbReference type="EMBL" id="JACYFU010000003">
    <property type="protein sequence ID" value="MBD8066470.1"/>
    <property type="molecule type" value="Genomic_DNA"/>
</dbReference>
<evidence type="ECO:0000256" key="1">
    <source>
        <dbReference type="SAM" id="Phobius"/>
    </source>
</evidence>
<keyword evidence="1" id="KW-0812">Transmembrane</keyword>
<evidence type="ECO:0000313" key="3">
    <source>
        <dbReference type="Proteomes" id="UP000654108"/>
    </source>
</evidence>
<proteinExistence type="predicted"/>
<dbReference type="InterPro" id="IPR024399">
    <property type="entry name" value="DUF2628"/>
</dbReference>
<name>A0A927FUD6_9HYPH</name>
<dbReference type="Proteomes" id="UP000654108">
    <property type="component" value="Unassembled WGS sequence"/>
</dbReference>
<evidence type="ECO:0000313" key="2">
    <source>
        <dbReference type="EMBL" id="MBD8066470.1"/>
    </source>
</evidence>
<feature type="transmembrane region" description="Helical" evidence="1">
    <location>
        <begin position="41"/>
        <end position="62"/>
    </location>
</feature>
<dbReference type="Pfam" id="PF10947">
    <property type="entry name" value="DUF2628"/>
    <property type="match status" value="1"/>
</dbReference>
<accession>A0A927FUD6</accession>
<keyword evidence="1" id="KW-1133">Transmembrane helix</keyword>
<comment type="caution">
    <text evidence="2">The sequence shown here is derived from an EMBL/GenBank/DDBJ whole genome shotgun (WGS) entry which is preliminary data.</text>
</comment>
<gene>
    <name evidence="2" type="ORF">IC608_13420</name>
</gene>
<sequence>MTLYAILKPAPGSALLPEAVADKFSWFAFFLPPIHALVHGLWGQLVVVVIGLIAVFAAGWFAGGEAAFWLYVLLAVSAGFATPGSQRRTLRRRGYTLTGYRVASDPDLARLDAMEARA</sequence>
<protein>
    <submittedName>
        <fullName evidence="2">DUF2628 domain-containing protein</fullName>
    </submittedName>
</protein>
<keyword evidence="1" id="KW-0472">Membrane</keyword>
<organism evidence="2 3">
    <name type="scientific">Devosia oryzisoli</name>
    <dbReference type="NCBI Taxonomy" id="2774138"/>
    <lineage>
        <taxon>Bacteria</taxon>
        <taxon>Pseudomonadati</taxon>
        <taxon>Pseudomonadota</taxon>
        <taxon>Alphaproteobacteria</taxon>
        <taxon>Hyphomicrobiales</taxon>
        <taxon>Devosiaceae</taxon>
        <taxon>Devosia</taxon>
    </lineage>
</organism>
<dbReference type="RefSeq" id="WP_191776434.1">
    <property type="nucleotide sequence ID" value="NZ_JACYFU010000003.1"/>
</dbReference>
<reference evidence="2" key="1">
    <citation type="submission" date="2020-09" db="EMBL/GenBank/DDBJ databases">
        <title>Genome seq and assembly of Devosia sp.</title>
        <authorList>
            <person name="Chhetri G."/>
        </authorList>
    </citation>
    <scope>NUCLEOTIDE SEQUENCE</scope>
    <source>
        <strain evidence="2">PTR5</strain>
    </source>
</reference>
<dbReference type="AlphaFoldDB" id="A0A927FUD6"/>
<keyword evidence="3" id="KW-1185">Reference proteome</keyword>